<dbReference type="Proteomes" id="UP000003835">
    <property type="component" value="Unassembled WGS sequence"/>
</dbReference>
<protein>
    <recommendedName>
        <fullName evidence="1">Transposase IS200-like domain-containing protein</fullName>
    </recommendedName>
</protein>
<name>B4VL47_9CYAN</name>
<evidence type="ECO:0000313" key="2">
    <source>
        <dbReference type="EMBL" id="EDX77481.1"/>
    </source>
</evidence>
<dbReference type="PANTHER" id="PTHR36966">
    <property type="entry name" value="REP-ASSOCIATED TYROSINE TRANSPOSASE"/>
    <property type="match status" value="1"/>
</dbReference>
<dbReference type="eggNOG" id="COG1943">
    <property type="taxonomic scope" value="Bacteria"/>
</dbReference>
<accession>B4VL47</accession>
<dbReference type="SUPFAM" id="SSF143422">
    <property type="entry name" value="Transposase IS200-like"/>
    <property type="match status" value="1"/>
</dbReference>
<dbReference type="STRING" id="118168.MC7420_618"/>
<dbReference type="GO" id="GO:0006313">
    <property type="term" value="P:DNA transposition"/>
    <property type="evidence" value="ECO:0007669"/>
    <property type="project" value="InterPro"/>
</dbReference>
<dbReference type="InterPro" id="IPR052715">
    <property type="entry name" value="RAYT_transposase"/>
</dbReference>
<proteinExistence type="predicted"/>
<feature type="domain" description="Transposase IS200-like" evidence="1">
    <location>
        <begin position="21"/>
        <end position="185"/>
    </location>
</feature>
<sequence>MKYNPQKHHRRSIRLKGYDYTQTGAYFITVCTWQRQCLLGEVINGEMHLSRYGEAVNFNWNILPKRYDGVQLDAFIIMPNHVHGIIFLHDSGWEGAGLDRLFPKTVTLLVKTAPTESTMSGKFSHQPSKIYGLPEIVRGFKTFSSRRINQLRSQSSIPVWQRGYYEHIIRHEESLTAIRDYILKNPWDWQNDDLHPENLQSWDESRPLVFEFQGKSHTQVIVG</sequence>
<dbReference type="HOGENOM" id="CLU_101329_0_0_3"/>
<organism evidence="2 3">
    <name type="scientific">Coleofasciculus chthonoplastes PCC 7420</name>
    <dbReference type="NCBI Taxonomy" id="118168"/>
    <lineage>
        <taxon>Bacteria</taxon>
        <taxon>Bacillati</taxon>
        <taxon>Cyanobacteriota</taxon>
        <taxon>Cyanophyceae</taxon>
        <taxon>Coleofasciculales</taxon>
        <taxon>Coleofasciculaceae</taxon>
        <taxon>Coleofasciculus</taxon>
    </lineage>
</organism>
<dbReference type="RefSeq" id="WP_006099589.1">
    <property type="nucleotide sequence ID" value="NZ_DS989844.1"/>
</dbReference>
<dbReference type="Gene3D" id="3.30.70.1290">
    <property type="entry name" value="Transposase IS200-like"/>
    <property type="match status" value="1"/>
</dbReference>
<dbReference type="GO" id="GO:0004803">
    <property type="term" value="F:transposase activity"/>
    <property type="evidence" value="ECO:0007669"/>
    <property type="project" value="InterPro"/>
</dbReference>
<reference evidence="2 3" key="1">
    <citation type="submission" date="2008-07" db="EMBL/GenBank/DDBJ databases">
        <authorList>
            <person name="Tandeau de Marsac N."/>
            <person name="Ferriera S."/>
            <person name="Johnson J."/>
            <person name="Kravitz S."/>
            <person name="Beeson K."/>
            <person name="Sutton G."/>
            <person name="Rogers Y.-H."/>
            <person name="Friedman R."/>
            <person name="Frazier M."/>
            <person name="Venter J.C."/>
        </authorList>
    </citation>
    <scope>NUCLEOTIDE SEQUENCE [LARGE SCALE GENOMIC DNA]</scope>
    <source>
        <strain evidence="2 3">PCC 7420</strain>
    </source>
</reference>
<dbReference type="OrthoDB" id="9794403at2"/>
<dbReference type="InterPro" id="IPR002686">
    <property type="entry name" value="Transposase_17"/>
</dbReference>
<evidence type="ECO:0000313" key="3">
    <source>
        <dbReference type="Proteomes" id="UP000003835"/>
    </source>
</evidence>
<dbReference type="EMBL" id="DS989844">
    <property type="protein sequence ID" value="EDX77481.1"/>
    <property type="molecule type" value="Genomic_DNA"/>
</dbReference>
<dbReference type="InterPro" id="IPR036515">
    <property type="entry name" value="Transposase_17_sf"/>
</dbReference>
<dbReference type="SMART" id="SM01321">
    <property type="entry name" value="Y1_Tnp"/>
    <property type="match status" value="1"/>
</dbReference>
<keyword evidence="3" id="KW-1185">Reference proteome</keyword>
<evidence type="ECO:0000259" key="1">
    <source>
        <dbReference type="SMART" id="SM01321"/>
    </source>
</evidence>
<gene>
    <name evidence="2" type="ORF">MC7420_618</name>
</gene>
<dbReference type="PANTHER" id="PTHR36966:SF1">
    <property type="entry name" value="REP-ASSOCIATED TYROSINE TRANSPOSASE"/>
    <property type="match status" value="1"/>
</dbReference>
<dbReference type="GO" id="GO:0043565">
    <property type="term" value="F:sequence-specific DNA binding"/>
    <property type="evidence" value="ECO:0007669"/>
    <property type="project" value="TreeGrafter"/>
</dbReference>
<dbReference type="AlphaFoldDB" id="B4VL47"/>